<gene>
    <name evidence="6" type="ORF">POL58_33790</name>
</gene>
<evidence type="ECO:0000256" key="1">
    <source>
        <dbReference type="ARBA" id="ARBA00009437"/>
    </source>
</evidence>
<dbReference type="Pfam" id="PF00126">
    <property type="entry name" value="HTH_1"/>
    <property type="match status" value="1"/>
</dbReference>
<comment type="similarity">
    <text evidence="1">Belongs to the LysR transcriptional regulatory family.</text>
</comment>
<sequence>MPSSYGRDLDLNLLRVFAVVAEVGSVTEAAKRLYLTQPAVSAALRRLTTAVGAPLFVRSGRGLVLTSRGERLRGGIESHLQALVDAALAAPVFDPSTSERTLRLGLSDSAELWLLPRLLQVLAGEAPRMRVVAIPVQFRTVGAALAAGLDAAVTVADELPGTIRRERLITGSFTCLYDPRHARLRKPLSEREYFAREHIIVSYNGDLRGVVEDAFGKTRNIRCSVSSFANLGALIDGTAMLATIPAMVAAQIRKVRPHLRTTPLPFAFPAAWFEMLWPVASDDDPPCRFVRAHIQQIARTLAAKGMMAPK</sequence>
<dbReference type="InterPro" id="IPR005119">
    <property type="entry name" value="LysR_subst-bd"/>
</dbReference>
<dbReference type="InterPro" id="IPR000847">
    <property type="entry name" value="LysR_HTH_N"/>
</dbReference>
<dbReference type="PROSITE" id="PS50931">
    <property type="entry name" value="HTH_LYSR"/>
    <property type="match status" value="1"/>
</dbReference>
<accession>A0ABT5BF52</accession>
<comment type="caution">
    <text evidence="6">The sequence shown here is derived from an EMBL/GenBank/DDBJ whole genome shotgun (WGS) entry which is preliminary data.</text>
</comment>
<dbReference type="SUPFAM" id="SSF46785">
    <property type="entry name" value="Winged helix' DNA-binding domain"/>
    <property type="match status" value="1"/>
</dbReference>
<protein>
    <submittedName>
        <fullName evidence="6">LysR family transcriptional regulator</fullName>
    </submittedName>
</protein>
<name>A0ABT5BF52_9BACT</name>
<dbReference type="Gene3D" id="3.40.190.10">
    <property type="entry name" value="Periplasmic binding protein-like II"/>
    <property type="match status" value="2"/>
</dbReference>
<keyword evidence="3" id="KW-0238">DNA-binding</keyword>
<reference evidence="6 7" key="1">
    <citation type="submission" date="2022-11" db="EMBL/GenBank/DDBJ databases">
        <title>Minimal conservation of predation-associated metabolite biosynthetic gene clusters underscores biosynthetic potential of Myxococcota including descriptions for ten novel species: Archangium lansinium sp. nov., Myxococcus landrumus sp. nov., Nannocystis bai.</title>
        <authorList>
            <person name="Ahearne A."/>
            <person name="Stevens C."/>
            <person name="Dowd S."/>
        </authorList>
    </citation>
    <scope>NUCLEOTIDE SEQUENCE [LARGE SCALE GENOMIC DNA]</scope>
    <source>
        <strain evidence="6 7">NCELM</strain>
    </source>
</reference>
<dbReference type="InterPro" id="IPR036390">
    <property type="entry name" value="WH_DNA-bd_sf"/>
</dbReference>
<dbReference type="EMBL" id="JAQNDN010000019">
    <property type="protein sequence ID" value="MDC0672774.1"/>
    <property type="molecule type" value="Genomic_DNA"/>
</dbReference>
<dbReference type="PANTHER" id="PTHR30118:SF15">
    <property type="entry name" value="TRANSCRIPTIONAL REGULATORY PROTEIN"/>
    <property type="match status" value="1"/>
</dbReference>
<keyword evidence="7" id="KW-1185">Reference proteome</keyword>
<keyword evidence="4" id="KW-0804">Transcription</keyword>
<dbReference type="Proteomes" id="UP001217838">
    <property type="component" value="Unassembled WGS sequence"/>
</dbReference>
<feature type="domain" description="HTH lysR-type" evidence="5">
    <location>
        <begin position="9"/>
        <end position="66"/>
    </location>
</feature>
<evidence type="ECO:0000256" key="4">
    <source>
        <dbReference type="ARBA" id="ARBA00023163"/>
    </source>
</evidence>
<evidence type="ECO:0000313" key="6">
    <source>
        <dbReference type="EMBL" id="MDC0672774.1"/>
    </source>
</evidence>
<dbReference type="Pfam" id="PF03466">
    <property type="entry name" value="LysR_substrate"/>
    <property type="match status" value="1"/>
</dbReference>
<evidence type="ECO:0000256" key="3">
    <source>
        <dbReference type="ARBA" id="ARBA00023125"/>
    </source>
</evidence>
<evidence type="ECO:0000313" key="7">
    <source>
        <dbReference type="Proteomes" id="UP001217838"/>
    </source>
</evidence>
<organism evidence="6 7">
    <name type="scientific">Nannocystis radixulma</name>
    <dbReference type="NCBI Taxonomy" id="2995305"/>
    <lineage>
        <taxon>Bacteria</taxon>
        <taxon>Pseudomonadati</taxon>
        <taxon>Myxococcota</taxon>
        <taxon>Polyangia</taxon>
        <taxon>Nannocystales</taxon>
        <taxon>Nannocystaceae</taxon>
        <taxon>Nannocystis</taxon>
    </lineage>
</organism>
<dbReference type="PANTHER" id="PTHR30118">
    <property type="entry name" value="HTH-TYPE TRANSCRIPTIONAL REGULATOR LEUO-RELATED"/>
    <property type="match status" value="1"/>
</dbReference>
<evidence type="ECO:0000256" key="2">
    <source>
        <dbReference type="ARBA" id="ARBA00023015"/>
    </source>
</evidence>
<dbReference type="InterPro" id="IPR050389">
    <property type="entry name" value="LysR-type_TF"/>
</dbReference>
<proteinExistence type="inferred from homology"/>
<dbReference type="SUPFAM" id="SSF53850">
    <property type="entry name" value="Periplasmic binding protein-like II"/>
    <property type="match status" value="1"/>
</dbReference>
<dbReference type="RefSeq" id="WP_272004816.1">
    <property type="nucleotide sequence ID" value="NZ_JAQNDN010000019.1"/>
</dbReference>
<dbReference type="InterPro" id="IPR036388">
    <property type="entry name" value="WH-like_DNA-bd_sf"/>
</dbReference>
<keyword evidence="2" id="KW-0805">Transcription regulation</keyword>
<dbReference type="Gene3D" id="1.10.10.10">
    <property type="entry name" value="Winged helix-like DNA-binding domain superfamily/Winged helix DNA-binding domain"/>
    <property type="match status" value="1"/>
</dbReference>
<evidence type="ECO:0000259" key="5">
    <source>
        <dbReference type="PROSITE" id="PS50931"/>
    </source>
</evidence>
<dbReference type="PRINTS" id="PR00039">
    <property type="entry name" value="HTHLYSR"/>
</dbReference>